<evidence type="ECO:0000313" key="2">
    <source>
        <dbReference type="Proteomes" id="UP000887574"/>
    </source>
</evidence>
<sequence>MWTRVSYGGSCTFTLPLFIEGMMKTASLSLHKHDYAHATIVLVTLVLIIFLIAACSVAVTVWISRIPSTTIASAQPTLLSTAQTTTSSRQPTDYTVDHLPLPATTESALCPPSNHTMIPLPLSTNISDRSLLTPSIYISPLVNPISVLQELISKNRDCSLDRTDTMVGMSG</sequence>
<keyword evidence="1" id="KW-0812">Transmembrane</keyword>
<dbReference type="AlphaFoldDB" id="A0A915D920"/>
<evidence type="ECO:0000313" key="3">
    <source>
        <dbReference type="WBParaSite" id="jg16842"/>
    </source>
</evidence>
<keyword evidence="1" id="KW-1133">Transmembrane helix</keyword>
<dbReference type="WBParaSite" id="jg16842">
    <property type="protein sequence ID" value="jg16842"/>
    <property type="gene ID" value="jg16842"/>
</dbReference>
<evidence type="ECO:0000256" key="1">
    <source>
        <dbReference type="SAM" id="Phobius"/>
    </source>
</evidence>
<protein>
    <submittedName>
        <fullName evidence="3">Uncharacterized protein</fullName>
    </submittedName>
</protein>
<proteinExistence type="predicted"/>
<accession>A0A915D920</accession>
<organism evidence="2 3">
    <name type="scientific">Ditylenchus dipsaci</name>
    <dbReference type="NCBI Taxonomy" id="166011"/>
    <lineage>
        <taxon>Eukaryota</taxon>
        <taxon>Metazoa</taxon>
        <taxon>Ecdysozoa</taxon>
        <taxon>Nematoda</taxon>
        <taxon>Chromadorea</taxon>
        <taxon>Rhabditida</taxon>
        <taxon>Tylenchina</taxon>
        <taxon>Tylenchomorpha</taxon>
        <taxon>Sphaerularioidea</taxon>
        <taxon>Anguinidae</taxon>
        <taxon>Anguininae</taxon>
        <taxon>Ditylenchus</taxon>
    </lineage>
</organism>
<reference evidence="3" key="1">
    <citation type="submission" date="2022-11" db="UniProtKB">
        <authorList>
            <consortium name="WormBaseParasite"/>
        </authorList>
    </citation>
    <scope>IDENTIFICATION</scope>
</reference>
<keyword evidence="1" id="KW-0472">Membrane</keyword>
<keyword evidence="2" id="KW-1185">Reference proteome</keyword>
<feature type="transmembrane region" description="Helical" evidence="1">
    <location>
        <begin position="35"/>
        <end position="63"/>
    </location>
</feature>
<name>A0A915D920_9BILA</name>
<dbReference type="Proteomes" id="UP000887574">
    <property type="component" value="Unplaced"/>
</dbReference>